<dbReference type="GO" id="GO:0006396">
    <property type="term" value="P:RNA processing"/>
    <property type="evidence" value="ECO:0007669"/>
    <property type="project" value="UniProtKB-UniRule"/>
</dbReference>
<protein>
    <recommendedName>
        <fullName evidence="2 5">RNA 3'-terminal phosphate cyclase</fullName>
        <shortName evidence="5">RNA cyclase</shortName>
        <shortName evidence="5">RNA-3'-phosphate cyclase</shortName>
        <ecNumber evidence="5 6">6.5.1.4</ecNumber>
    </recommendedName>
</protein>
<evidence type="ECO:0000256" key="6">
    <source>
        <dbReference type="NCBIfam" id="TIGR03399"/>
    </source>
</evidence>
<feature type="domain" description="RNA 3'-terminal phosphate cyclase" evidence="7">
    <location>
        <begin position="7"/>
        <end position="318"/>
    </location>
</feature>
<dbReference type="RefSeq" id="WP_070365017.1">
    <property type="nucleotide sequence ID" value="NZ_CP016070.1"/>
</dbReference>
<evidence type="ECO:0000256" key="2">
    <source>
        <dbReference type="ARBA" id="ARBA00021428"/>
    </source>
</evidence>
<proteinExistence type="inferred from homology"/>
<dbReference type="NCBIfam" id="TIGR03399">
    <property type="entry name" value="RNA_3prim_cycl"/>
    <property type="match status" value="1"/>
</dbReference>
<dbReference type="GeneID" id="29829137"/>
<comment type="subcellular location">
    <subcellularLocation>
        <location evidence="5">Cytoplasm</location>
    </subcellularLocation>
</comment>
<dbReference type="GO" id="GO:0005524">
    <property type="term" value="F:ATP binding"/>
    <property type="evidence" value="ECO:0007669"/>
    <property type="project" value="UniProtKB-KW"/>
</dbReference>
<dbReference type="PANTHER" id="PTHR11096">
    <property type="entry name" value="RNA 3' TERMINAL PHOSPHATE CYCLASE"/>
    <property type="match status" value="1"/>
</dbReference>
<evidence type="ECO:0000259" key="7">
    <source>
        <dbReference type="Pfam" id="PF01137"/>
    </source>
</evidence>
<dbReference type="InterPro" id="IPR000228">
    <property type="entry name" value="RNA3'_term_phos_cyc"/>
</dbReference>
<dbReference type="Pfam" id="PF05189">
    <property type="entry name" value="RTC_insert"/>
    <property type="match status" value="1"/>
</dbReference>
<dbReference type="Gene3D" id="3.65.10.20">
    <property type="entry name" value="RNA 3'-terminal phosphate cyclase domain"/>
    <property type="match status" value="1"/>
</dbReference>
<dbReference type="HAMAP" id="MF_00200">
    <property type="entry name" value="RTC"/>
    <property type="match status" value="1"/>
</dbReference>
<dbReference type="STRING" id="1873524.HSR6_1176"/>
<organism evidence="9 10">
    <name type="scientific">Halodesulfurarchaeum formicicum</name>
    <dbReference type="NCBI Taxonomy" id="1873524"/>
    <lineage>
        <taxon>Archaea</taxon>
        <taxon>Methanobacteriati</taxon>
        <taxon>Methanobacteriota</taxon>
        <taxon>Stenosarchaea group</taxon>
        <taxon>Halobacteria</taxon>
        <taxon>Halobacteriales</taxon>
        <taxon>Halobacteriaceae</taxon>
        <taxon>Halodesulfurarchaeum</taxon>
    </lineage>
</organism>
<evidence type="ECO:0000256" key="5">
    <source>
        <dbReference type="HAMAP-Rule" id="MF_00200"/>
    </source>
</evidence>
<dbReference type="InterPro" id="IPR036553">
    <property type="entry name" value="RPTC_insert"/>
</dbReference>
<comment type="similarity">
    <text evidence="1 5">Belongs to the RNA 3'-terminal cyclase family. Type 1 subfamily.</text>
</comment>
<evidence type="ECO:0000256" key="1">
    <source>
        <dbReference type="ARBA" id="ARBA00009206"/>
    </source>
</evidence>
<dbReference type="InterPro" id="IPR013792">
    <property type="entry name" value="RNA3'P_cycl/enolpyr_Trfase_a/b"/>
</dbReference>
<dbReference type="NCBIfam" id="NF003246">
    <property type="entry name" value="PRK04204.1-2"/>
    <property type="match status" value="1"/>
</dbReference>
<comment type="function">
    <text evidence="5">Catalyzes the conversion of 3'-phosphate to a 2',3'-cyclic phosphodiester at the end of RNA. The mechanism of action of the enzyme occurs in 3 steps: (A) adenylation of the enzyme by ATP; (B) transfer of adenylate to an RNA-N3'P to produce RNA-N3'PP5'A; (C) and attack of the adjacent 2'-hydroxyl on the 3'-phosphorus in the diester linkage to produce the cyclic end product. The biological role of this enzyme is unknown but it is likely to function in some aspects of cellular RNA processing.</text>
</comment>
<dbReference type="InterPro" id="IPR013791">
    <property type="entry name" value="RNA3'-term_phos_cycl_insert"/>
</dbReference>
<dbReference type="EMBL" id="CP016070">
    <property type="protein sequence ID" value="AOW80321.1"/>
    <property type="molecule type" value="Genomic_DNA"/>
</dbReference>
<dbReference type="GO" id="GO:0005737">
    <property type="term" value="C:cytoplasm"/>
    <property type="evidence" value="ECO:0007669"/>
    <property type="project" value="UniProtKB-SubCell"/>
</dbReference>
<evidence type="ECO:0000313" key="10">
    <source>
        <dbReference type="Proteomes" id="UP000185608"/>
    </source>
</evidence>
<keyword evidence="5" id="KW-0963">Cytoplasm</keyword>
<feature type="binding site" evidence="5">
    <location>
        <position position="98"/>
    </location>
    <ligand>
        <name>ATP</name>
        <dbReference type="ChEBI" id="CHEBI:30616"/>
    </ligand>
</feature>
<dbReference type="Gene3D" id="3.30.360.20">
    <property type="entry name" value="RNA 3'-terminal phosphate cyclase, insert domain"/>
    <property type="match status" value="1"/>
</dbReference>
<dbReference type="AlphaFoldDB" id="A0A1D8S4N9"/>
<dbReference type="PATRIC" id="fig|1855411.3.peg.1140"/>
<dbReference type="SUPFAM" id="SSF52913">
    <property type="entry name" value="RNA 3'-terminal phosphate cyclase, RPTC, insert domain"/>
    <property type="match status" value="1"/>
</dbReference>
<gene>
    <name evidence="5 9" type="primary">rtcA</name>
    <name evidence="9" type="ORF">HTSR_1141</name>
</gene>
<keyword evidence="3 5" id="KW-0436">Ligase</keyword>
<evidence type="ECO:0000256" key="3">
    <source>
        <dbReference type="ARBA" id="ARBA00022598"/>
    </source>
</evidence>
<evidence type="ECO:0000259" key="8">
    <source>
        <dbReference type="Pfam" id="PF05189"/>
    </source>
</evidence>
<dbReference type="PIRSF" id="PIRSF005378">
    <property type="entry name" value="RNA3'_term_phos_cycl_euk"/>
    <property type="match status" value="1"/>
</dbReference>
<accession>A0A1D8S4N9</accession>
<keyword evidence="4 5" id="KW-0547">Nucleotide-binding</keyword>
<dbReference type="GO" id="GO:0003963">
    <property type="term" value="F:RNA-3'-phosphate cyclase activity"/>
    <property type="evidence" value="ECO:0007669"/>
    <property type="project" value="UniProtKB-UniRule"/>
</dbReference>
<dbReference type="InterPro" id="IPR017770">
    <property type="entry name" value="RNA3'_term_phos_cyc_type_1"/>
</dbReference>
<dbReference type="InterPro" id="IPR037136">
    <property type="entry name" value="RNA3'_phos_cyclase_dom_sf"/>
</dbReference>
<evidence type="ECO:0000313" key="9">
    <source>
        <dbReference type="EMBL" id="AOW80321.1"/>
    </source>
</evidence>
<sequence length="338" mass="35858">MKRIDGREGGGQLVRLAVALAAIEGVPVRIDNVRGGRDEPGLRAQHVAALQTVGTLTDADSEGVEVGSETVVFRPGPILGGDVEIEVGTAGSIPLVFDTVLPLAMATETPFTVRATGGTDVKWSPPIGYHRFVKFPFLQRFGLAAEIGVERRGFYPRGGGLATLKVSPSDVAPINCQERGELKGVTIHSIATADLQEAEVSKRQVNGARDALESEIDVPISTRSESVQSHSTGTVVLVVAKYEHSLAGFDALGEPGWPAEDVGKAAAQELRRFHHATGAVDRHLADQLLPFLARAGGGITTPTLTDHVRSSRALLETFGYEVDVQTDSERTRISTGST</sequence>
<dbReference type="PANTHER" id="PTHR11096:SF0">
    <property type="entry name" value="RNA 3'-TERMINAL PHOSPHATE CYCLASE"/>
    <property type="match status" value="1"/>
</dbReference>
<feature type="domain" description="RNA 3'-terminal phosphate cyclase insert" evidence="8">
    <location>
        <begin position="178"/>
        <end position="274"/>
    </location>
</feature>
<feature type="binding site" evidence="5">
    <location>
        <begin position="283"/>
        <end position="287"/>
    </location>
    <ligand>
        <name>ATP</name>
        <dbReference type="ChEBI" id="CHEBI:30616"/>
    </ligand>
</feature>
<feature type="active site" description="Tele-AMP-histidine intermediate" evidence="5">
    <location>
        <position position="307"/>
    </location>
</feature>
<dbReference type="Pfam" id="PF01137">
    <property type="entry name" value="RTC"/>
    <property type="match status" value="1"/>
</dbReference>
<name>A0A1D8S4N9_9EURY</name>
<reference evidence="9 10" key="1">
    <citation type="submission" date="2016-06" db="EMBL/GenBank/DDBJ databases">
        <title>Discovery of anaerobic lithoheterotrophic haloarchaeon capable of sulfur respiration by hydrogen and formate.</title>
        <authorList>
            <person name="Sorokin D.Y."/>
            <person name="Kublanov I.V."/>
            <person name="Roman P."/>
            <person name="Sinninghe Damste J.S."/>
            <person name="Golyshin P.N."/>
            <person name="Rojo D."/>
            <person name="Ciordia S."/>
            <person name="Mena Md.C."/>
            <person name="Ferrer M."/>
            <person name="Smedile F."/>
            <person name="Messina E."/>
            <person name="La Cono V."/>
            <person name="Yakimov M.M."/>
        </authorList>
    </citation>
    <scope>NUCLEOTIDE SEQUENCE [LARGE SCALE GENOMIC DNA]</scope>
    <source>
        <strain evidence="9 10">HTSR1</strain>
    </source>
</reference>
<evidence type="ECO:0000256" key="4">
    <source>
        <dbReference type="ARBA" id="ARBA00022741"/>
    </source>
</evidence>
<dbReference type="EC" id="6.5.1.4" evidence="5 6"/>
<dbReference type="KEGG" id="halh:HTSR_1141"/>
<dbReference type="SUPFAM" id="SSF55205">
    <property type="entry name" value="EPT/RTPC-like"/>
    <property type="match status" value="1"/>
</dbReference>
<comment type="catalytic activity">
    <reaction evidence="5">
        <text>a 3'-end 3'-phospho-ribonucleotide-RNA + ATP = a 3'-end 2',3'-cyclophospho-ribonucleotide-RNA + AMP + diphosphate</text>
        <dbReference type="Rhea" id="RHEA:23976"/>
        <dbReference type="Rhea" id="RHEA-COMP:10463"/>
        <dbReference type="Rhea" id="RHEA-COMP:10464"/>
        <dbReference type="ChEBI" id="CHEBI:30616"/>
        <dbReference type="ChEBI" id="CHEBI:33019"/>
        <dbReference type="ChEBI" id="CHEBI:83062"/>
        <dbReference type="ChEBI" id="CHEBI:83064"/>
        <dbReference type="ChEBI" id="CHEBI:456215"/>
        <dbReference type="EC" id="6.5.1.4"/>
    </reaction>
</comment>
<dbReference type="Proteomes" id="UP000185608">
    <property type="component" value="Chromosome"/>
</dbReference>
<keyword evidence="5" id="KW-0067">ATP-binding</keyword>
<dbReference type="InterPro" id="IPR023797">
    <property type="entry name" value="RNA3'_phos_cyclase_dom"/>
</dbReference>